<feature type="chain" id="PRO_5017988814" evidence="1">
    <location>
        <begin position="20"/>
        <end position="62"/>
    </location>
</feature>
<reference evidence="2 3" key="1">
    <citation type="journal article" date="2018" name="Sci. Rep.">
        <title>Genomic signatures of local adaptation to the degree of environmental predictability in rotifers.</title>
        <authorList>
            <person name="Franch-Gras L."/>
            <person name="Hahn C."/>
            <person name="Garcia-Roger E.M."/>
            <person name="Carmona M.J."/>
            <person name="Serra M."/>
            <person name="Gomez A."/>
        </authorList>
    </citation>
    <scope>NUCLEOTIDE SEQUENCE [LARGE SCALE GENOMIC DNA]</scope>
    <source>
        <strain evidence="2">HYR1</strain>
    </source>
</reference>
<keyword evidence="3" id="KW-1185">Reference proteome</keyword>
<evidence type="ECO:0000313" key="3">
    <source>
        <dbReference type="Proteomes" id="UP000276133"/>
    </source>
</evidence>
<dbReference type="Proteomes" id="UP000276133">
    <property type="component" value="Unassembled WGS sequence"/>
</dbReference>
<protein>
    <submittedName>
        <fullName evidence="2">Uncharacterized protein</fullName>
    </submittedName>
</protein>
<accession>A0A3M7Q8H5</accession>
<gene>
    <name evidence="2" type="ORF">BpHYR1_028610</name>
</gene>
<sequence>MQNFMLDCLSFSLMSLLRLQNFGFINGLMMDNIGRLNRKRVAIPCDYAAVPSGIKCLSRNSP</sequence>
<dbReference type="EMBL" id="REGN01006949">
    <property type="protein sequence ID" value="RNA07757.1"/>
    <property type="molecule type" value="Genomic_DNA"/>
</dbReference>
<evidence type="ECO:0000256" key="1">
    <source>
        <dbReference type="SAM" id="SignalP"/>
    </source>
</evidence>
<proteinExistence type="predicted"/>
<comment type="caution">
    <text evidence="2">The sequence shown here is derived from an EMBL/GenBank/DDBJ whole genome shotgun (WGS) entry which is preliminary data.</text>
</comment>
<evidence type="ECO:0000313" key="2">
    <source>
        <dbReference type="EMBL" id="RNA07757.1"/>
    </source>
</evidence>
<keyword evidence="1" id="KW-0732">Signal</keyword>
<name>A0A3M7Q8H5_BRAPC</name>
<dbReference type="AlphaFoldDB" id="A0A3M7Q8H5"/>
<feature type="signal peptide" evidence="1">
    <location>
        <begin position="1"/>
        <end position="19"/>
    </location>
</feature>
<organism evidence="2 3">
    <name type="scientific">Brachionus plicatilis</name>
    <name type="common">Marine rotifer</name>
    <name type="synonym">Brachionus muelleri</name>
    <dbReference type="NCBI Taxonomy" id="10195"/>
    <lineage>
        <taxon>Eukaryota</taxon>
        <taxon>Metazoa</taxon>
        <taxon>Spiralia</taxon>
        <taxon>Gnathifera</taxon>
        <taxon>Rotifera</taxon>
        <taxon>Eurotatoria</taxon>
        <taxon>Monogononta</taxon>
        <taxon>Pseudotrocha</taxon>
        <taxon>Ploima</taxon>
        <taxon>Brachionidae</taxon>
        <taxon>Brachionus</taxon>
    </lineage>
</organism>